<dbReference type="Gene3D" id="4.10.80.70">
    <property type="match status" value="1"/>
</dbReference>
<dbReference type="SUPFAM" id="SSF141734">
    <property type="entry name" value="HisI-like"/>
    <property type="match status" value="1"/>
</dbReference>
<evidence type="ECO:0000256" key="1">
    <source>
        <dbReference type="ARBA" id="ARBA00000024"/>
    </source>
</evidence>
<comment type="cofactor">
    <cofactor evidence="7">
        <name>Zn(2+)</name>
        <dbReference type="ChEBI" id="CHEBI:29105"/>
    </cofactor>
    <text evidence="7">Binds 1 zinc ion per subunit.</text>
</comment>
<dbReference type="PANTHER" id="PTHR42945:SF1">
    <property type="entry name" value="HISTIDINE BIOSYNTHESIS BIFUNCTIONAL PROTEIN HIS7"/>
    <property type="match status" value="1"/>
</dbReference>
<dbReference type="AlphaFoldDB" id="A0A7Z7B165"/>
<feature type="binding site" evidence="7">
    <location>
        <position position="75"/>
    </location>
    <ligand>
        <name>Mg(2+)</name>
        <dbReference type="ChEBI" id="CHEBI:18420"/>
    </ligand>
</feature>
<keyword evidence="6 7" id="KW-0368">Histidine biosynthesis</keyword>
<feature type="binding site" evidence="7">
    <location>
        <position position="76"/>
    </location>
    <ligand>
        <name>Zn(2+)</name>
        <dbReference type="ChEBI" id="CHEBI:29105"/>
        <note>ligand shared between dimeric partners</note>
    </ligand>
</feature>
<dbReference type="InterPro" id="IPR026660">
    <property type="entry name" value="PRA-CH"/>
</dbReference>
<dbReference type="InterPro" id="IPR002496">
    <property type="entry name" value="PRib_AMP_CycHydrolase_dom"/>
</dbReference>
<dbReference type="Pfam" id="PF01502">
    <property type="entry name" value="PRA-CH"/>
    <property type="match status" value="1"/>
</dbReference>
<dbReference type="Gene3D" id="3.10.20.810">
    <property type="entry name" value="Phosphoribosyl-AMP cyclohydrolase"/>
    <property type="match status" value="1"/>
</dbReference>
<evidence type="ECO:0000256" key="2">
    <source>
        <dbReference type="ARBA" id="ARBA00005169"/>
    </source>
</evidence>
<dbReference type="PANTHER" id="PTHR42945">
    <property type="entry name" value="HISTIDINE BIOSYNTHESIS BIFUNCTIONAL PROTEIN"/>
    <property type="match status" value="1"/>
</dbReference>
<comment type="pathway">
    <text evidence="2 7">Amino-acid biosynthesis; L-histidine biosynthesis; L-histidine from 5-phospho-alpha-D-ribose 1-diphosphate: step 3/9.</text>
</comment>
<dbReference type="UniPathway" id="UPA00031">
    <property type="reaction ID" value="UER00008"/>
</dbReference>
<dbReference type="InterPro" id="IPR038019">
    <property type="entry name" value="PRib_AMP_CycHydrolase_sf"/>
</dbReference>
<evidence type="ECO:0000256" key="7">
    <source>
        <dbReference type="HAMAP-Rule" id="MF_01021"/>
    </source>
</evidence>
<proteinExistence type="inferred from homology"/>
<evidence type="ECO:0000256" key="6">
    <source>
        <dbReference type="ARBA" id="ARBA00023102"/>
    </source>
</evidence>
<keyword evidence="10" id="KW-1185">Reference proteome</keyword>
<keyword evidence="7" id="KW-0862">Zinc</keyword>
<dbReference type="RefSeq" id="WP_091710998.1">
    <property type="nucleotide sequence ID" value="NZ_FNCA01000012.1"/>
</dbReference>
<dbReference type="GO" id="GO:0000287">
    <property type="term" value="F:magnesium ion binding"/>
    <property type="evidence" value="ECO:0007669"/>
    <property type="project" value="UniProtKB-UniRule"/>
</dbReference>
<evidence type="ECO:0000313" key="9">
    <source>
        <dbReference type="EMBL" id="SDG33089.1"/>
    </source>
</evidence>
<feature type="binding site" evidence="7">
    <location>
        <position position="99"/>
    </location>
    <ligand>
        <name>Zn(2+)</name>
        <dbReference type="ChEBI" id="CHEBI:29105"/>
        <note>ligand shared between dimeric partners</note>
    </ligand>
</feature>
<dbReference type="GO" id="GO:0000105">
    <property type="term" value="P:L-histidine biosynthetic process"/>
    <property type="evidence" value="ECO:0007669"/>
    <property type="project" value="UniProtKB-UniRule"/>
</dbReference>
<dbReference type="GO" id="GO:0004636">
    <property type="term" value="F:phosphoribosyl-ATP diphosphatase activity"/>
    <property type="evidence" value="ECO:0007669"/>
    <property type="project" value="UniProtKB-ARBA"/>
</dbReference>
<name>A0A7Z7B165_9EURY</name>
<keyword evidence="5 7" id="KW-0378">Hydrolase</keyword>
<evidence type="ECO:0000256" key="4">
    <source>
        <dbReference type="ARBA" id="ARBA00022605"/>
    </source>
</evidence>
<reference evidence="9 10" key="1">
    <citation type="submission" date="2016-10" db="EMBL/GenBank/DDBJ databases">
        <authorList>
            <person name="Varghese N."/>
            <person name="Submissions S."/>
        </authorList>
    </citation>
    <scope>NUCLEOTIDE SEQUENCE [LARGE SCALE GENOMIC DNA]</scope>
    <source>
        <strain evidence="9 10">PL 12/M</strain>
    </source>
</reference>
<comment type="function">
    <text evidence="7">Catalyzes the hydrolysis of the adenine ring of phosphoribosyl-AMP.</text>
</comment>
<feature type="binding site" evidence="7">
    <location>
        <position position="92"/>
    </location>
    <ligand>
        <name>Zn(2+)</name>
        <dbReference type="ChEBI" id="CHEBI:29105"/>
        <note>ligand shared between dimeric partners</note>
    </ligand>
</feature>
<dbReference type="GO" id="GO:0008270">
    <property type="term" value="F:zinc ion binding"/>
    <property type="evidence" value="ECO:0007669"/>
    <property type="project" value="UniProtKB-UniRule"/>
</dbReference>
<comment type="subunit">
    <text evidence="7">Homodimer.</text>
</comment>
<evidence type="ECO:0000256" key="3">
    <source>
        <dbReference type="ARBA" id="ARBA00022490"/>
    </source>
</evidence>
<comment type="similarity">
    <text evidence="7">Belongs to the PRA-CH family.</text>
</comment>
<feature type="binding site" evidence="7">
    <location>
        <position position="79"/>
    </location>
    <ligand>
        <name>Mg(2+)</name>
        <dbReference type="ChEBI" id="CHEBI:18420"/>
    </ligand>
</feature>
<keyword evidence="7" id="KW-0479">Metal-binding</keyword>
<sequence length="120" mass="13666">MINLDDLKYDNGLIQAIAQDSNTKEVLMCAFMNREALERTIETGIAHYWSRSRQSLWKKGESSGHTQKIIEIRIDCDLDAVLMLVEQTGGACHTGFRSCFYRTIDGNEVGEKVFDPEDVY</sequence>
<dbReference type="GO" id="GO:0004635">
    <property type="term" value="F:phosphoribosyl-AMP cyclohydrolase activity"/>
    <property type="evidence" value="ECO:0007669"/>
    <property type="project" value="UniProtKB-UniRule"/>
</dbReference>
<keyword evidence="4 7" id="KW-0028">Amino-acid biosynthesis</keyword>
<keyword evidence="3 7" id="KW-0963">Cytoplasm</keyword>
<comment type="catalytic activity">
    <reaction evidence="1 7">
        <text>1-(5-phospho-beta-D-ribosyl)-5'-AMP + H2O = 1-(5-phospho-beta-D-ribosyl)-5-[(5-phospho-beta-D-ribosylamino)methylideneamino]imidazole-4-carboxamide</text>
        <dbReference type="Rhea" id="RHEA:20049"/>
        <dbReference type="ChEBI" id="CHEBI:15377"/>
        <dbReference type="ChEBI" id="CHEBI:58435"/>
        <dbReference type="ChEBI" id="CHEBI:59457"/>
        <dbReference type="EC" id="3.5.4.19"/>
    </reaction>
</comment>
<feature type="binding site" evidence="7">
    <location>
        <position position="77"/>
    </location>
    <ligand>
        <name>Mg(2+)</name>
        <dbReference type="ChEBI" id="CHEBI:18420"/>
    </ligand>
</feature>
<dbReference type="FunFam" id="3.10.20.810:FF:000001">
    <property type="entry name" value="Histidine biosynthesis bifunctional protein HisIE"/>
    <property type="match status" value="1"/>
</dbReference>
<dbReference type="NCBIfam" id="NF000768">
    <property type="entry name" value="PRK00051.1"/>
    <property type="match status" value="1"/>
</dbReference>
<accession>A0A7Z7B165</accession>
<dbReference type="OrthoDB" id="5853at2157"/>
<organism evidence="9 10">
    <name type="scientific">Methanolobus vulcani</name>
    <dbReference type="NCBI Taxonomy" id="38026"/>
    <lineage>
        <taxon>Archaea</taxon>
        <taxon>Methanobacteriati</taxon>
        <taxon>Methanobacteriota</taxon>
        <taxon>Stenosarchaea group</taxon>
        <taxon>Methanomicrobia</taxon>
        <taxon>Methanosarcinales</taxon>
        <taxon>Methanosarcinaceae</taxon>
        <taxon>Methanolobus</taxon>
    </lineage>
</organism>
<dbReference type="HAMAP" id="MF_01021">
    <property type="entry name" value="HisI"/>
    <property type="match status" value="1"/>
</dbReference>
<keyword evidence="7" id="KW-0460">Magnesium</keyword>
<comment type="cofactor">
    <cofactor evidence="7">
        <name>Mg(2+)</name>
        <dbReference type="ChEBI" id="CHEBI:18420"/>
    </cofactor>
    <text evidence="7">Binds 1 Mg(2+) ion per subunit.</text>
</comment>
<protein>
    <recommendedName>
        <fullName evidence="7">Phosphoribosyl-AMP cyclohydrolase</fullName>
        <shortName evidence="7">PRA-CH</shortName>
        <ecNumber evidence="7">3.5.4.19</ecNumber>
    </recommendedName>
</protein>
<evidence type="ECO:0000259" key="8">
    <source>
        <dbReference type="Pfam" id="PF01502"/>
    </source>
</evidence>
<comment type="caution">
    <text evidence="9">The sequence shown here is derived from an EMBL/GenBank/DDBJ whole genome shotgun (WGS) entry which is preliminary data.</text>
</comment>
<dbReference type="GO" id="GO:0005737">
    <property type="term" value="C:cytoplasm"/>
    <property type="evidence" value="ECO:0007669"/>
    <property type="project" value="UniProtKB-SubCell"/>
</dbReference>
<evidence type="ECO:0000313" key="10">
    <source>
        <dbReference type="Proteomes" id="UP000199259"/>
    </source>
</evidence>
<dbReference type="EC" id="3.5.4.19" evidence="7"/>
<gene>
    <name evidence="7" type="primary">hisI</name>
    <name evidence="9" type="ORF">SAMN04488589_2730</name>
</gene>
<comment type="subcellular location">
    <subcellularLocation>
        <location evidence="7">Cytoplasm</location>
    </subcellularLocation>
</comment>
<dbReference type="EMBL" id="FNCA01000012">
    <property type="protein sequence ID" value="SDG33089.1"/>
    <property type="molecule type" value="Genomic_DNA"/>
</dbReference>
<feature type="domain" description="Phosphoribosyl-AMP cyclohydrolase" evidence="8">
    <location>
        <begin position="28"/>
        <end position="101"/>
    </location>
</feature>
<dbReference type="Proteomes" id="UP000199259">
    <property type="component" value="Unassembled WGS sequence"/>
</dbReference>
<evidence type="ECO:0000256" key="5">
    <source>
        <dbReference type="ARBA" id="ARBA00022801"/>
    </source>
</evidence>